<sequence length="67" mass="7270">MDSGLSISCWPVPALLPCSRSWVWCWAWPPIATTASGCCSSVRSSSPLPSCCRVRSRSTGISFCCVW</sequence>
<reference evidence="1" key="1">
    <citation type="submission" date="2018-01" db="EMBL/GenBank/DDBJ databases">
        <title>An insight into the sialome of Amazonian anophelines.</title>
        <authorList>
            <person name="Ribeiro J.M."/>
            <person name="Scarpassa V."/>
            <person name="Calvo E."/>
        </authorList>
    </citation>
    <scope>NUCLEOTIDE SEQUENCE</scope>
</reference>
<evidence type="ECO:0000313" key="1">
    <source>
        <dbReference type="EMBL" id="MBW71901.1"/>
    </source>
</evidence>
<accession>A0A2M4D336</accession>
<name>A0A2M4D336_ANODA</name>
<organism evidence="1">
    <name type="scientific">Anopheles darlingi</name>
    <name type="common">Mosquito</name>
    <dbReference type="NCBI Taxonomy" id="43151"/>
    <lineage>
        <taxon>Eukaryota</taxon>
        <taxon>Metazoa</taxon>
        <taxon>Ecdysozoa</taxon>
        <taxon>Arthropoda</taxon>
        <taxon>Hexapoda</taxon>
        <taxon>Insecta</taxon>
        <taxon>Pterygota</taxon>
        <taxon>Neoptera</taxon>
        <taxon>Endopterygota</taxon>
        <taxon>Diptera</taxon>
        <taxon>Nematocera</taxon>
        <taxon>Culicoidea</taxon>
        <taxon>Culicidae</taxon>
        <taxon>Anophelinae</taxon>
        <taxon>Anopheles</taxon>
    </lineage>
</organism>
<protein>
    <submittedName>
        <fullName evidence="1">Putative secreted protein</fullName>
    </submittedName>
</protein>
<dbReference type="EMBL" id="GGFL01007723">
    <property type="protein sequence ID" value="MBW71901.1"/>
    <property type="molecule type" value="Transcribed_RNA"/>
</dbReference>
<dbReference type="AlphaFoldDB" id="A0A2M4D336"/>
<proteinExistence type="predicted"/>